<proteinExistence type="predicted"/>
<keyword evidence="8" id="KW-0256">Endoplasmic reticulum</keyword>
<dbReference type="AlphaFoldDB" id="A0AAD2DGV0"/>
<dbReference type="InterPro" id="IPR045103">
    <property type="entry name" value="RNF5/RNF185-like"/>
</dbReference>
<dbReference type="GO" id="GO:0005789">
    <property type="term" value="C:endoplasmic reticulum membrane"/>
    <property type="evidence" value="ECO:0007669"/>
    <property type="project" value="UniProtKB-SubCell"/>
</dbReference>
<evidence type="ECO:0000256" key="3">
    <source>
        <dbReference type="ARBA" id="ARBA00022679"/>
    </source>
</evidence>
<dbReference type="GO" id="GO:0006511">
    <property type="term" value="P:ubiquitin-dependent protein catabolic process"/>
    <property type="evidence" value="ECO:0007669"/>
    <property type="project" value="UniProtKB-UniRule"/>
</dbReference>
<protein>
    <recommendedName>
        <fullName evidence="8">E3 ubiquitin-protein ligase RMA</fullName>
        <ecNumber evidence="8">2.3.2.27</ecNumber>
    </recommendedName>
    <alternativeName>
        <fullName evidence="8">Protein RING membrane-anchor</fullName>
    </alternativeName>
    <alternativeName>
        <fullName evidence="8">RING-type E3 ubiquitin transferase RMA</fullName>
    </alternativeName>
</protein>
<evidence type="ECO:0000256" key="7">
    <source>
        <dbReference type="ARBA" id="ARBA00022833"/>
    </source>
</evidence>
<sequence>MASRLGESTNREPPNPDAGHFEYNICFDLVQDPIVTRCGHLFYWPCLRTNDYRYRTHHNNTIDYTILTQLAWPHSVAQLYHLNPIAFIMPSSTQICVGRCSKHCVQRRTELLCFAAAREDELRPSR</sequence>
<dbReference type="EC" id="2.3.2.27" evidence="8"/>
<evidence type="ECO:0000256" key="1">
    <source>
        <dbReference type="ARBA" id="ARBA00000900"/>
    </source>
</evidence>
<gene>
    <name evidence="10" type="ORF">FPE_LOCUS830</name>
</gene>
<dbReference type="InterPro" id="IPR013083">
    <property type="entry name" value="Znf_RING/FYVE/PHD"/>
</dbReference>
<comment type="domain">
    <text evidence="8">The RING-type zinc finger domain is responsible for E3 ligase activity.</text>
</comment>
<dbReference type="Gene3D" id="3.30.40.10">
    <property type="entry name" value="Zinc/RING finger domain, C3HC4 (zinc finger)"/>
    <property type="match status" value="1"/>
</dbReference>
<evidence type="ECO:0000313" key="10">
    <source>
        <dbReference type="EMBL" id="CAI9753399.1"/>
    </source>
</evidence>
<evidence type="ECO:0000259" key="9">
    <source>
        <dbReference type="Pfam" id="PF13445"/>
    </source>
</evidence>
<dbReference type="Pfam" id="PF13445">
    <property type="entry name" value="zf-RING_UBOX"/>
    <property type="match status" value="1"/>
</dbReference>
<keyword evidence="11" id="KW-1185">Reference proteome</keyword>
<dbReference type="GO" id="GO:0061630">
    <property type="term" value="F:ubiquitin protein ligase activity"/>
    <property type="evidence" value="ECO:0007669"/>
    <property type="project" value="UniProtKB-UniRule"/>
</dbReference>
<evidence type="ECO:0000256" key="4">
    <source>
        <dbReference type="ARBA" id="ARBA00022723"/>
    </source>
</evidence>
<evidence type="ECO:0000256" key="2">
    <source>
        <dbReference type="ARBA" id="ARBA00004906"/>
    </source>
</evidence>
<dbReference type="InterPro" id="IPR027370">
    <property type="entry name" value="Znf-RING_euk"/>
</dbReference>
<keyword evidence="5 8" id="KW-0863">Zinc-finger</keyword>
<accession>A0AAD2DGV0</accession>
<dbReference type="Proteomes" id="UP000834106">
    <property type="component" value="Chromosome 1"/>
</dbReference>
<comment type="function">
    <text evidence="8">E3 ubiquitin-protein ligase.</text>
</comment>
<feature type="domain" description="Zinc finger RING-type eukaryotic" evidence="9">
    <location>
        <begin position="24"/>
        <end position="52"/>
    </location>
</feature>
<evidence type="ECO:0000313" key="11">
    <source>
        <dbReference type="Proteomes" id="UP000834106"/>
    </source>
</evidence>
<keyword evidence="6 8" id="KW-0833">Ubl conjugation pathway</keyword>
<evidence type="ECO:0000256" key="5">
    <source>
        <dbReference type="ARBA" id="ARBA00022771"/>
    </source>
</evidence>
<dbReference type="SUPFAM" id="SSF57850">
    <property type="entry name" value="RING/U-box"/>
    <property type="match status" value="1"/>
</dbReference>
<name>A0AAD2DGV0_9LAMI</name>
<comment type="pathway">
    <text evidence="2 8">Protein modification; protein ubiquitination.</text>
</comment>
<reference evidence="10" key="1">
    <citation type="submission" date="2023-05" db="EMBL/GenBank/DDBJ databases">
        <authorList>
            <person name="Huff M."/>
        </authorList>
    </citation>
    <scope>NUCLEOTIDE SEQUENCE</scope>
</reference>
<keyword evidence="4 8" id="KW-0479">Metal-binding</keyword>
<organism evidence="10 11">
    <name type="scientific">Fraxinus pennsylvanica</name>
    <dbReference type="NCBI Taxonomy" id="56036"/>
    <lineage>
        <taxon>Eukaryota</taxon>
        <taxon>Viridiplantae</taxon>
        <taxon>Streptophyta</taxon>
        <taxon>Embryophyta</taxon>
        <taxon>Tracheophyta</taxon>
        <taxon>Spermatophyta</taxon>
        <taxon>Magnoliopsida</taxon>
        <taxon>eudicotyledons</taxon>
        <taxon>Gunneridae</taxon>
        <taxon>Pentapetalae</taxon>
        <taxon>asterids</taxon>
        <taxon>lamiids</taxon>
        <taxon>Lamiales</taxon>
        <taxon>Oleaceae</taxon>
        <taxon>Oleeae</taxon>
        <taxon>Fraxinus</taxon>
    </lineage>
</organism>
<dbReference type="EMBL" id="OU503036">
    <property type="protein sequence ID" value="CAI9753399.1"/>
    <property type="molecule type" value="Genomic_DNA"/>
</dbReference>
<dbReference type="GO" id="GO:0008270">
    <property type="term" value="F:zinc ion binding"/>
    <property type="evidence" value="ECO:0007669"/>
    <property type="project" value="UniProtKB-KW"/>
</dbReference>
<comment type="subcellular location">
    <subcellularLocation>
        <location evidence="8">Endoplasmic reticulum membrane</location>
        <topology evidence="8">Single-pass type IV membrane protein</topology>
    </subcellularLocation>
</comment>
<keyword evidence="3 8" id="KW-0808">Transferase</keyword>
<comment type="catalytic activity">
    <reaction evidence="1 8">
        <text>S-ubiquitinyl-[E2 ubiquitin-conjugating enzyme]-L-cysteine + [acceptor protein]-L-lysine = [E2 ubiquitin-conjugating enzyme]-L-cysteine + N(6)-ubiquitinyl-[acceptor protein]-L-lysine.</text>
        <dbReference type="EC" id="2.3.2.27"/>
    </reaction>
</comment>
<keyword evidence="7 8" id="KW-0862">Zinc</keyword>
<dbReference type="PANTHER" id="PTHR12313">
    <property type="entry name" value="E3 UBIQUITIN-PROTEIN LIGASE RNF5-RELATED"/>
    <property type="match status" value="1"/>
</dbReference>
<evidence type="ECO:0000256" key="6">
    <source>
        <dbReference type="ARBA" id="ARBA00022786"/>
    </source>
</evidence>
<evidence type="ECO:0000256" key="8">
    <source>
        <dbReference type="RuleBase" id="RU369090"/>
    </source>
</evidence>